<feature type="non-terminal residue" evidence="1">
    <location>
        <position position="1"/>
    </location>
</feature>
<evidence type="ECO:0000313" key="2">
    <source>
        <dbReference type="Proteomes" id="UP000789759"/>
    </source>
</evidence>
<feature type="non-terminal residue" evidence="1">
    <location>
        <position position="160"/>
    </location>
</feature>
<dbReference type="EMBL" id="CAJVQA010052877">
    <property type="protein sequence ID" value="CAG8823367.1"/>
    <property type="molecule type" value="Genomic_DNA"/>
</dbReference>
<gene>
    <name evidence="1" type="ORF">CPELLU_LOCUS19905</name>
</gene>
<organism evidence="1 2">
    <name type="scientific">Cetraspora pellucida</name>
    <dbReference type="NCBI Taxonomy" id="1433469"/>
    <lineage>
        <taxon>Eukaryota</taxon>
        <taxon>Fungi</taxon>
        <taxon>Fungi incertae sedis</taxon>
        <taxon>Mucoromycota</taxon>
        <taxon>Glomeromycotina</taxon>
        <taxon>Glomeromycetes</taxon>
        <taxon>Diversisporales</taxon>
        <taxon>Gigasporaceae</taxon>
        <taxon>Cetraspora</taxon>
    </lineage>
</organism>
<protein>
    <submittedName>
        <fullName evidence="1">10622_t:CDS:1</fullName>
    </submittedName>
</protein>
<name>A0A9N9KG19_9GLOM</name>
<dbReference type="OrthoDB" id="2433241at2759"/>
<reference evidence="1" key="1">
    <citation type="submission" date="2021-06" db="EMBL/GenBank/DDBJ databases">
        <authorList>
            <person name="Kallberg Y."/>
            <person name="Tangrot J."/>
            <person name="Rosling A."/>
        </authorList>
    </citation>
    <scope>NUCLEOTIDE SEQUENCE</scope>
    <source>
        <strain evidence="1">FL966</strain>
    </source>
</reference>
<comment type="caution">
    <text evidence="1">The sequence shown here is derived from an EMBL/GenBank/DDBJ whole genome shotgun (WGS) entry which is preliminary data.</text>
</comment>
<evidence type="ECO:0000313" key="1">
    <source>
        <dbReference type="EMBL" id="CAG8823367.1"/>
    </source>
</evidence>
<sequence>VNITNNKFIVVSSNILILTLKAHILPTKFLYSEFDVNRVELANCVSNQSVDKILKAISKKHKFDKLWRLEKKVMINAIEDNNEKVYHKLLEFFILIQNKTSQRVINELSDFDKLNCNLNNNDYVIAIQNPTKRRPKGYSKSKRIANVLEKLNTKISYRCK</sequence>
<accession>A0A9N9KG19</accession>
<keyword evidence="2" id="KW-1185">Reference proteome</keyword>
<proteinExistence type="predicted"/>
<dbReference type="AlphaFoldDB" id="A0A9N9KG19"/>
<dbReference type="Proteomes" id="UP000789759">
    <property type="component" value="Unassembled WGS sequence"/>
</dbReference>